<keyword evidence="2" id="KW-1185">Reference proteome</keyword>
<dbReference type="Gene3D" id="3.30.565.10">
    <property type="entry name" value="Histidine kinase-like ATPase, C-terminal domain"/>
    <property type="match status" value="1"/>
</dbReference>
<dbReference type="AlphaFoldDB" id="A0A1H0EJP0"/>
<protein>
    <recommendedName>
        <fullName evidence="3">Histidine kinase-like ATPase domain-containing protein</fullName>
    </recommendedName>
</protein>
<accession>A0A1H0EJP0</accession>
<dbReference type="STRING" id="1196353.SAMN05444921_1471"/>
<dbReference type="RefSeq" id="WP_143041600.1">
    <property type="nucleotide sequence ID" value="NZ_FNHI01000047.1"/>
</dbReference>
<evidence type="ECO:0000313" key="1">
    <source>
        <dbReference type="EMBL" id="SDN82624.1"/>
    </source>
</evidence>
<dbReference type="OrthoDB" id="4325132at2"/>
<dbReference type="CDD" id="cd16936">
    <property type="entry name" value="HATPase_RsbW-like"/>
    <property type="match status" value="1"/>
</dbReference>
<evidence type="ECO:0000313" key="2">
    <source>
        <dbReference type="Proteomes" id="UP000199063"/>
    </source>
</evidence>
<reference evidence="2" key="1">
    <citation type="submission" date="2016-10" db="EMBL/GenBank/DDBJ databases">
        <authorList>
            <person name="Varghese N."/>
            <person name="Submissions S."/>
        </authorList>
    </citation>
    <scope>NUCLEOTIDE SEQUENCE [LARGE SCALE GENOMIC DNA]</scope>
    <source>
        <strain evidence="2">CGMCC 4.7042</strain>
    </source>
</reference>
<dbReference type="InterPro" id="IPR036890">
    <property type="entry name" value="HATPase_C_sf"/>
</dbReference>
<name>A0A1H0EJP0_9ACTN</name>
<dbReference type="EMBL" id="FNHI01000047">
    <property type="protein sequence ID" value="SDN82624.1"/>
    <property type="molecule type" value="Genomic_DNA"/>
</dbReference>
<gene>
    <name evidence="1" type="ORF">SAMN05444921_1471</name>
</gene>
<feature type="non-terminal residue" evidence="1">
    <location>
        <position position="1"/>
    </location>
</feature>
<organism evidence="1 2">
    <name type="scientific">Streptomyces wuyuanensis</name>
    <dbReference type="NCBI Taxonomy" id="1196353"/>
    <lineage>
        <taxon>Bacteria</taxon>
        <taxon>Bacillati</taxon>
        <taxon>Actinomycetota</taxon>
        <taxon>Actinomycetes</taxon>
        <taxon>Kitasatosporales</taxon>
        <taxon>Streptomycetaceae</taxon>
        <taxon>Streptomyces</taxon>
    </lineage>
</organism>
<sequence length="40" mass="4328">TTDENGRGLFLVSQLSRRWGSRPIPGGKVVWAEESLAAEG</sequence>
<evidence type="ECO:0008006" key="3">
    <source>
        <dbReference type="Google" id="ProtNLM"/>
    </source>
</evidence>
<dbReference type="GeneID" id="96657391"/>
<proteinExistence type="predicted"/>
<dbReference type="Proteomes" id="UP000199063">
    <property type="component" value="Unassembled WGS sequence"/>
</dbReference>